<dbReference type="InterPro" id="IPR011074">
    <property type="entry name" value="CRAL/TRIO_N_dom"/>
</dbReference>
<protein>
    <recommendedName>
        <fullName evidence="1">CRAL/TRIO N-terminal domain-containing protein</fullName>
    </recommendedName>
</protein>
<proteinExistence type="predicted"/>
<dbReference type="SMART" id="SM01100">
    <property type="entry name" value="CRAL_TRIO_N"/>
    <property type="match status" value="1"/>
</dbReference>
<accession>A0A6A6MGV2</accession>
<dbReference type="PANTHER" id="PTHR46277">
    <property type="entry name" value="OS03G0850700 PROTEIN"/>
    <property type="match status" value="1"/>
</dbReference>
<dbReference type="AlphaFoldDB" id="A0A6A6MGV2"/>
<dbReference type="EMBL" id="JAAGAX010000006">
    <property type="protein sequence ID" value="KAF2311628.1"/>
    <property type="molecule type" value="Genomic_DNA"/>
</dbReference>
<organism evidence="2 3">
    <name type="scientific">Hevea brasiliensis</name>
    <name type="common">Para rubber tree</name>
    <name type="synonym">Siphonia brasiliensis</name>
    <dbReference type="NCBI Taxonomy" id="3981"/>
    <lineage>
        <taxon>Eukaryota</taxon>
        <taxon>Viridiplantae</taxon>
        <taxon>Streptophyta</taxon>
        <taxon>Embryophyta</taxon>
        <taxon>Tracheophyta</taxon>
        <taxon>Spermatophyta</taxon>
        <taxon>Magnoliopsida</taxon>
        <taxon>eudicotyledons</taxon>
        <taxon>Gunneridae</taxon>
        <taxon>Pentapetalae</taxon>
        <taxon>rosids</taxon>
        <taxon>fabids</taxon>
        <taxon>Malpighiales</taxon>
        <taxon>Euphorbiaceae</taxon>
        <taxon>Crotonoideae</taxon>
        <taxon>Micrandreae</taxon>
        <taxon>Hevea</taxon>
    </lineage>
</organism>
<reference evidence="2 3" key="1">
    <citation type="journal article" date="2020" name="Mol. Plant">
        <title>The Chromosome-Based Rubber Tree Genome Provides New Insights into Spurge Genome Evolution and Rubber Biosynthesis.</title>
        <authorList>
            <person name="Liu J."/>
            <person name="Shi C."/>
            <person name="Shi C.C."/>
            <person name="Li W."/>
            <person name="Zhang Q.J."/>
            <person name="Zhang Y."/>
            <person name="Li K."/>
            <person name="Lu H.F."/>
            <person name="Shi C."/>
            <person name="Zhu S.T."/>
            <person name="Xiao Z.Y."/>
            <person name="Nan H."/>
            <person name="Yue Y."/>
            <person name="Zhu X.G."/>
            <person name="Wu Y."/>
            <person name="Hong X.N."/>
            <person name="Fan G.Y."/>
            <person name="Tong Y."/>
            <person name="Zhang D."/>
            <person name="Mao C.L."/>
            <person name="Liu Y.L."/>
            <person name="Hao S.J."/>
            <person name="Liu W.Q."/>
            <person name="Lv M.Q."/>
            <person name="Zhang H.B."/>
            <person name="Liu Y."/>
            <person name="Hu-Tang G.R."/>
            <person name="Wang J.P."/>
            <person name="Wang J.H."/>
            <person name="Sun Y.H."/>
            <person name="Ni S.B."/>
            <person name="Chen W.B."/>
            <person name="Zhang X.C."/>
            <person name="Jiao Y.N."/>
            <person name="Eichler E.E."/>
            <person name="Li G.H."/>
            <person name="Liu X."/>
            <person name="Gao L.Z."/>
        </authorList>
    </citation>
    <scope>NUCLEOTIDE SEQUENCE [LARGE SCALE GENOMIC DNA]</scope>
    <source>
        <strain evidence="3">cv. GT1</strain>
        <tissue evidence="2">Leaf</tissue>
    </source>
</reference>
<name>A0A6A6MGV2_HEVBR</name>
<dbReference type="InterPro" id="IPR036273">
    <property type="entry name" value="CRAL/TRIO_N_dom_sf"/>
</dbReference>
<evidence type="ECO:0000259" key="1">
    <source>
        <dbReference type="SMART" id="SM01100"/>
    </source>
</evidence>
<dbReference type="Gene3D" id="3.40.525.10">
    <property type="entry name" value="CRAL-TRIO lipid binding domain"/>
    <property type="match status" value="1"/>
</dbReference>
<comment type="caution">
    <text evidence="2">The sequence shown here is derived from an EMBL/GenBank/DDBJ whole genome shotgun (WGS) entry which is preliminary data.</text>
</comment>
<keyword evidence="3" id="KW-1185">Reference proteome</keyword>
<dbReference type="Proteomes" id="UP000467840">
    <property type="component" value="Chromosome 14"/>
</dbReference>
<dbReference type="PANTHER" id="PTHR46277:SF19">
    <property type="entry name" value="RANDOM SLUG PROTEIN 5-LIKE"/>
    <property type="match status" value="1"/>
</dbReference>
<dbReference type="InterPro" id="IPR036865">
    <property type="entry name" value="CRAL-TRIO_dom_sf"/>
</dbReference>
<evidence type="ECO:0000313" key="3">
    <source>
        <dbReference type="Proteomes" id="UP000467840"/>
    </source>
</evidence>
<dbReference type="SUPFAM" id="SSF46938">
    <property type="entry name" value="CRAL/TRIO N-terminal domain"/>
    <property type="match status" value="1"/>
</dbReference>
<feature type="domain" description="CRAL/TRIO N-terminal" evidence="1">
    <location>
        <begin position="93"/>
        <end position="118"/>
    </location>
</feature>
<sequence>MERTDDYQQHNCKSNEMVEEVEQTKIRLLRASVERQDPSSKVPYFFFSSCYIYYIRESDISFIRFWNLTLARKCAQFDEIMVFRLNLGVQEVDDLTLRRFLRARDLDIQKASLMFLKYLKWRQEFVPNSSISPSEVPNEIAQNKMFLQGTDKKGRPITVVLGRRHFQNKESLDEFKLDMHLAVA</sequence>
<evidence type="ECO:0000313" key="2">
    <source>
        <dbReference type="EMBL" id="KAF2311628.1"/>
    </source>
</evidence>
<gene>
    <name evidence="2" type="ORF">GH714_025352</name>
</gene>